<feature type="region of interest" description="Disordered" evidence="12">
    <location>
        <begin position="761"/>
        <end position="808"/>
    </location>
</feature>
<evidence type="ECO:0000313" key="17">
    <source>
        <dbReference type="Proteomes" id="UP001310890"/>
    </source>
</evidence>
<dbReference type="Pfam" id="PF08914">
    <property type="entry name" value="Myb_Rap1"/>
    <property type="match status" value="1"/>
</dbReference>
<dbReference type="GO" id="GO:0070187">
    <property type="term" value="C:shelterin complex"/>
    <property type="evidence" value="ECO:0007669"/>
    <property type="project" value="TreeGrafter"/>
</dbReference>
<evidence type="ECO:0000256" key="3">
    <source>
        <dbReference type="ARBA" id="ARBA00010467"/>
    </source>
</evidence>
<feature type="domain" description="TERF2-interacting telomeric protein 1 Myb" evidence="13">
    <location>
        <begin position="118"/>
        <end position="173"/>
    </location>
</feature>
<evidence type="ECO:0000256" key="8">
    <source>
        <dbReference type="ARBA" id="ARBA00023159"/>
    </source>
</evidence>
<dbReference type="AlphaFoldDB" id="A0AAN7TCG5"/>
<feature type="domain" description="BRCT" evidence="15">
    <location>
        <begin position="19"/>
        <end position="92"/>
    </location>
</feature>
<evidence type="ECO:0000259" key="13">
    <source>
        <dbReference type="Pfam" id="PF08914"/>
    </source>
</evidence>
<evidence type="ECO:0000256" key="7">
    <source>
        <dbReference type="ARBA" id="ARBA00023015"/>
    </source>
</evidence>
<keyword evidence="5" id="KW-0158">Chromosome</keyword>
<reference evidence="16" key="1">
    <citation type="submission" date="2023-08" db="EMBL/GenBank/DDBJ databases">
        <title>Black Yeasts Isolated from many extreme environments.</title>
        <authorList>
            <person name="Coleine C."/>
            <person name="Stajich J.E."/>
            <person name="Selbmann L."/>
        </authorList>
    </citation>
    <scope>NUCLEOTIDE SEQUENCE</scope>
    <source>
        <strain evidence="16">CCFEE 5401</strain>
    </source>
</reference>
<feature type="region of interest" description="Disordered" evidence="12">
    <location>
        <begin position="391"/>
        <end position="441"/>
    </location>
</feature>
<feature type="compositionally biased region" description="Acidic residues" evidence="12">
    <location>
        <begin position="778"/>
        <end position="795"/>
    </location>
</feature>
<dbReference type="InterPro" id="IPR009057">
    <property type="entry name" value="Homeodomain-like_sf"/>
</dbReference>
<comment type="caution">
    <text evidence="16">The sequence shown here is derived from an EMBL/GenBank/DDBJ whole genome shotgun (WGS) entry which is preliminary data.</text>
</comment>
<feature type="region of interest" description="Disordered" evidence="12">
    <location>
        <begin position="172"/>
        <end position="223"/>
    </location>
</feature>
<protein>
    <recommendedName>
        <fullName evidence="4">Telomeric repeat-binding factor 2-interacting protein 1</fullName>
    </recommendedName>
    <alternativeName>
        <fullName evidence="11">Repressor/activator protein 1 homolog</fullName>
    </alternativeName>
</protein>
<proteinExistence type="inferred from homology"/>
<dbReference type="EMBL" id="JAVRRL010000055">
    <property type="protein sequence ID" value="KAK5110017.1"/>
    <property type="molecule type" value="Genomic_DNA"/>
</dbReference>
<evidence type="ECO:0000256" key="9">
    <source>
        <dbReference type="ARBA" id="ARBA00023163"/>
    </source>
</evidence>
<dbReference type="InterPro" id="IPR021661">
    <property type="entry name" value="Rap1_C"/>
</dbReference>
<evidence type="ECO:0000256" key="2">
    <source>
        <dbReference type="ARBA" id="ARBA00004574"/>
    </source>
</evidence>
<keyword evidence="7" id="KW-0805">Transcription regulation</keyword>
<dbReference type="GO" id="GO:0042162">
    <property type="term" value="F:telomeric DNA binding"/>
    <property type="evidence" value="ECO:0007669"/>
    <property type="project" value="TreeGrafter"/>
</dbReference>
<dbReference type="InterPro" id="IPR038104">
    <property type="entry name" value="Rap1_C_sf"/>
</dbReference>
<comment type="similarity">
    <text evidence="3">Belongs to the RAP1 family.</text>
</comment>
<dbReference type="InterPro" id="IPR039595">
    <property type="entry name" value="TE2IP/Rap1"/>
</dbReference>
<evidence type="ECO:0000313" key="16">
    <source>
        <dbReference type="EMBL" id="KAK5110017.1"/>
    </source>
</evidence>
<evidence type="ECO:0000256" key="1">
    <source>
        <dbReference type="ARBA" id="ARBA00004123"/>
    </source>
</evidence>
<feature type="region of interest" description="Disordered" evidence="12">
    <location>
        <begin position="287"/>
        <end position="327"/>
    </location>
</feature>
<keyword evidence="10" id="KW-0539">Nucleus</keyword>
<dbReference type="PANTHER" id="PTHR16466">
    <property type="entry name" value="TELOMERE REPEAT-BINDING FACTOR 2-INTERACTING PROTEIN 1"/>
    <property type="match status" value="1"/>
</dbReference>
<evidence type="ECO:0000256" key="4">
    <source>
        <dbReference type="ARBA" id="ARBA00017805"/>
    </source>
</evidence>
<evidence type="ECO:0000256" key="6">
    <source>
        <dbReference type="ARBA" id="ARBA00022895"/>
    </source>
</evidence>
<dbReference type="GO" id="GO:0010833">
    <property type="term" value="P:telomere maintenance via telomere lengthening"/>
    <property type="evidence" value="ECO:0007669"/>
    <property type="project" value="TreeGrafter"/>
</dbReference>
<evidence type="ECO:0000256" key="11">
    <source>
        <dbReference type="ARBA" id="ARBA00032471"/>
    </source>
</evidence>
<dbReference type="Gene3D" id="1.10.10.2170">
    <property type="match status" value="1"/>
</dbReference>
<sequence>MAPLVMSRAIGEGSTVGGLFNGLAFFVLQRVPSRAHYLEILQKNGARVVKIEAQADHVVADHMKKDAPPGSISYTFIDAAIQNSELPDPHDYAAGPAAGAIREVGSIGIPGKTTRTAFTAEDDRVLWQWVERACQEGGMPKGNEIYKQLEARNSRHTYQAWRDRYIKKLMGNPPAGVQVTGAASPPPSPPVASDRGGAKDARKAKQPAVEPFVTESNGDDGAVDDGPAIFTSEDFDSLMTNASDVVKIDPERQGEAWASWAEAFRNHTAEQWQLYWEQTVLPAYRKKRAARGKKRTLSKEASQSPNKRKRNSATPRPGTAGSLTKVKREKEDFSDLFSQEAAIERPLVKPSQLTRIRENDPIEILSGDDEAVVSQKDKDFVVVDEADPGFGRGYDRADGEFETQVVPNQDASGHDEEEDFPSSVEDKEGYAHTTNDPEPVAQREVEAYDDPDSLFITSETTPAADEELRQDALAGHVRRPRSAFHLQEVASQQKPEEVDVNGGSVEVDSQGSVRLSTQPVKKQAMEGVEENHEARNSSNAIVDDGAVDNADEVDEAPITLSNYLIEDGEVEDGCVITLPRTGHKHADGRSRLPGEDLLDDEDLSHPLTEANLATQEAQHLPEPVRAVDLLEDDPGQDQSTYADWLQNLMAQKPPQAAVQSQQLEQPRMPLPLLSDPALDGTIYTQNEINVLQDLPISSQAEIEDAFQGNLDWPSSPQQVQKTPRPVPAVDQTVQAFLRSRIPVGETAQGVERVESLNVVMESSQAGHEPAEAGSPEQGVEDAAADLVEEEEDDLDLAVPEPDGGFDEFSANDLQMVAAEMLQDGGLQRNGFAEVLLPRTRLIHAPPAHIDEDENDNGNEDEDELDLSVPEPNGGFEDALSDDVQPAIEEDDVGTQQKAASQQQIIDISSAEPASSSFNDSSPDSSPPPHDTGSRKRALETQDILDAETQRADLDVPLPPDSDSESDSDDEEQRRRVRGGFIDDDFGYNQSASGPYNHGKQRYGRHVLGRDSEERPSPTSKAELTPAHGQQRPAHRLSIATPIANARPSPVRPDQPRSSAKARPTANPHAPARHSPKPQPSPTPELDLEVYIPTTCLRYKIPESIVITALKATSMRPEAAELVMLELKRGRGIPGDVPGIWSEEEDGVIEGGNATRIKVVAGKHGWEEVEERLEFLREWREG</sequence>
<feature type="region of interest" description="Disordered" evidence="12">
    <location>
        <begin position="845"/>
        <end position="879"/>
    </location>
</feature>
<dbReference type="Proteomes" id="UP001310890">
    <property type="component" value="Unassembled WGS sequence"/>
</dbReference>
<feature type="domain" description="TRF2-interacting telomeric protein/Rap1 C-terminal" evidence="14">
    <location>
        <begin position="1098"/>
        <end position="1176"/>
    </location>
</feature>
<dbReference type="CDD" id="cd11655">
    <property type="entry name" value="rap1_myb-like"/>
    <property type="match status" value="1"/>
</dbReference>
<feature type="compositionally biased region" description="Low complexity" evidence="12">
    <location>
        <begin position="910"/>
        <end position="923"/>
    </location>
</feature>
<dbReference type="Pfam" id="PF16589">
    <property type="entry name" value="BRCT_2"/>
    <property type="match status" value="1"/>
</dbReference>
<keyword evidence="9" id="KW-0804">Transcription</keyword>
<name>A0AAN7TCG5_9PEZI</name>
<dbReference type="GO" id="GO:0031848">
    <property type="term" value="P:protection from non-homologous end joining at telomere"/>
    <property type="evidence" value="ECO:0007669"/>
    <property type="project" value="TreeGrafter"/>
</dbReference>
<dbReference type="InterPro" id="IPR001357">
    <property type="entry name" value="BRCT_dom"/>
</dbReference>
<dbReference type="InterPro" id="IPR015010">
    <property type="entry name" value="TERF2IP_Myb"/>
</dbReference>
<dbReference type="Gene3D" id="1.10.10.60">
    <property type="entry name" value="Homeodomain-like"/>
    <property type="match status" value="1"/>
</dbReference>
<dbReference type="SUPFAM" id="SSF46689">
    <property type="entry name" value="Homeodomain-like"/>
    <property type="match status" value="1"/>
</dbReference>
<evidence type="ECO:0000259" key="14">
    <source>
        <dbReference type="Pfam" id="PF11626"/>
    </source>
</evidence>
<evidence type="ECO:0000259" key="15">
    <source>
        <dbReference type="Pfam" id="PF16589"/>
    </source>
</evidence>
<feature type="compositionally biased region" description="Basic residues" evidence="12">
    <location>
        <begin position="287"/>
        <end position="296"/>
    </location>
</feature>
<gene>
    <name evidence="16" type="ORF">LTR62_006384</name>
</gene>
<accession>A0AAN7TCG5</accession>
<evidence type="ECO:0000256" key="12">
    <source>
        <dbReference type="SAM" id="MobiDB-lite"/>
    </source>
</evidence>
<dbReference type="PANTHER" id="PTHR16466:SF6">
    <property type="entry name" value="TELOMERIC REPEAT-BINDING FACTOR 2-INTERACTING PROTEIN 1"/>
    <property type="match status" value="1"/>
</dbReference>
<comment type="subcellular location">
    <subcellularLocation>
        <location evidence="2">Chromosome</location>
        <location evidence="2">Telomere</location>
    </subcellularLocation>
    <subcellularLocation>
        <location evidence="1">Nucleus</location>
    </subcellularLocation>
</comment>
<evidence type="ECO:0000256" key="10">
    <source>
        <dbReference type="ARBA" id="ARBA00023242"/>
    </source>
</evidence>
<feature type="compositionally biased region" description="Acidic residues" evidence="12">
    <location>
        <begin position="961"/>
        <end position="970"/>
    </location>
</feature>
<feature type="compositionally biased region" description="Polar residues" evidence="12">
    <location>
        <begin position="507"/>
        <end position="520"/>
    </location>
</feature>
<feature type="compositionally biased region" description="Acidic residues" evidence="12">
    <location>
        <begin position="850"/>
        <end position="865"/>
    </location>
</feature>
<dbReference type="Pfam" id="PF11626">
    <property type="entry name" value="Rap1_C"/>
    <property type="match status" value="1"/>
</dbReference>
<organism evidence="16 17">
    <name type="scientific">Meristemomyces frigidus</name>
    <dbReference type="NCBI Taxonomy" id="1508187"/>
    <lineage>
        <taxon>Eukaryota</taxon>
        <taxon>Fungi</taxon>
        <taxon>Dikarya</taxon>
        <taxon>Ascomycota</taxon>
        <taxon>Pezizomycotina</taxon>
        <taxon>Dothideomycetes</taxon>
        <taxon>Dothideomycetidae</taxon>
        <taxon>Mycosphaerellales</taxon>
        <taxon>Teratosphaeriaceae</taxon>
        <taxon>Meristemomyces</taxon>
    </lineage>
</organism>
<keyword evidence="6" id="KW-0779">Telomere</keyword>
<keyword evidence="8" id="KW-0010">Activator</keyword>
<feature type="region of interest" description="Disordered" evidence="12">
    <location>
        <begin position="492"/>
        <end position="520"/>
    </location>
</feature>
<feature type="region of interest" description="Disordered" evidence="12">
    <location>
        <begin position="910"/>
        <end position="1085"/>
    </location>
</feature>
<evidence type="ECO:0000256" key="5">
    <source>
        <dbReference type="ARBA" id="ARBA00022454"/>
    </source>
</evidence>